<feature type="region of interest" description="Disordered" evidence="2">
    <location>
        <begin position="126"/>
        <end position="150"/>
    </location>
</feature>
<evidence type="ECO:0000313" key="5">
    <source>
        <dbReference type="RefSeq" id="XP_018017778.1"/>
    </source>
</evidence>
<dbReference type="GeneID" id="108674349"/>
<keyword evidence="4" id="KW-1185">Reference proteome</keyword>
<feature type="compositionally biased region" description="Low complexity" evidence="2">
    <location>
        <begin position="757"/>
        <end position="769"/>
    </location>
</feature>
<feature type="compositionally biased region" description="Basic residues" evidence="2">
    <location>
        <begin position="334"/>
        <end position="353"/>
    </location>
</feature>
<dbReference type="GO" id="GO:0007165">
    <property type="term" value="P:signal transduction"/>
    <property type="evidence" value="ECO:0007669"/>
    <property type="project" value="InterPro"/>
</dbReference>
<dbReference type="PANTHER" id="PTHR15286">
    <property type="entry name" value="RAS-ASSOCIATING DOMAIN CONTAINING PROTEIN"/>
    <property type="match status" value="1"/>
</dbReference>
<dbReference type="OrthoDB" id="10051571at2759"/>
<evidence type="ECO:0000256" key="2">
    <source>
        <dbReference type="SAM" id="MobiDB-lite"/>
    </source>
</evidence>
<sequence>MELKVWVDGIQRIVCGVTQATTCQDVVFALAHATSTTGRFTLIERWRSNERLLAPSQHPLKVLLKWGEHASDVQFILQRTSLNYKNGHNLSSRTPISPEADSPELQIDSESGQQRHLQAATRNRNHICNNNNTHGDGLSPSSNTPVGGARDIRKSLTFSGAMVSREARASGRGVPSYDSAKVEYSSAGLPDVSNVKFGAPSAVCVSTAIHFMDTNTKLNSSNITEMSSLSPANFSSRQHELQQQGVFLSHELLPASTSHHISGTQNQLPRSNPHITSRSSQPSPSSPASFFHDRHSPLKTPPIIPPSGTRPPAPPPYEQVRGYPPSPPLYGGSIRRRGYRHSPSKSAVHHMRQHSSPALPSCNQDAVAASSTIRTLTSGTSSSFYTPQYMPSNMSANFHSSQNINPNTNPLKLEYSRSDSPNYYYSSPSYTQSRHQNNERLQSPTSHLSSADNRTSSANEPRQCNQQQESPYGYANSSPHKAFVAAGQVLHSPKNDNFPIVSNSSVGNCSKVNVFHPSTQSSNIVDENGCARRSAFKAISNKSEVTVPQRMLPPYRPPPPPPSATKVTPSTIGGHCMSSDGRHAPTTSSPLVLTTVYGGRHALSHGSISPPSALHHHKNNVVPPSPTSENNASLSYSSVTNHRVDDGSIFSKGKNSVMVSNNELVASSRTVASGQTAWPKPNHSCDSHLNSPNSGLLLLKNSTTELNGYDSNWQLRESIKKSNFSNGQLDSTNSGNGFLITSSKSVTNSSSSSVVSLSKCSSSPSASSRSETKIDVTSSPKNPYIHGFEEVHHSMQSSIVSINGSASINHVRANSVPGSSSSPCKNLASRTSPSGLLEDSVLSTEHEAVVTSNSQNWMNERLEISSTNTSGKIDHNVAESKNESSKERGAEDANYLSKVSDSSVEAATHGDCSVEGRTKLIHDEELEEAEEEESGRSPSPQGHIFPPTEPAPSVMGRQVEHIVLDNVHQDLVALVNQQRDQLTGQQIQLTKFEAEITYLEGRWREDQAKLDFAHSEMERLSLLHQKLDEELRAEDPDAEEEKLKSVIDTKERLSQEMISVRQQIHQCDAQIAHLTSNITSLEEELLSLKLANDEKLLEIGEDEDGFDFYPRDAEYSQNSTEVPSPELAKVLEEVESALAGKREQVEELKRAMMSENLEALSLTPPDRLAASLHAPTGAAAAAVCGVSRRIIGSPRMLETAVPTSKNPHGVWV</sequence>
<feature type="region of interest" description="Disordered" evidence="2">
    <location>
        <begin position="865"/>
        <end position="951"/>
    </location>
</feature>
<feature type="compositionally biased region" description="Polar residues" evidence="2">
    <location>
        <begin position="396"/>
        <end position="410"/>
    </location>
</feature>
<dbReference type="Gene3D" id="3.10.20.90">
    <property type="entry name" value="Phosphatidylinositol 3-kinase Catalytic Subunit, Chain A, domain 1"/>
    <property type="match status" value="1"/>
</dbReference>
<feature type="compositionally biased region" description="Basic and acidic residues" evidence="2">
    <location>
        <begin position="912"/>
        <end position="923"/>
    </location>
</feature>
<dbReference type="KEGG" id="hazt:108674349"/>
<dbReference type="Pfam" id="PF21712">
    <property type="entry name" value="RASSF8-10_RA"/>
    <property type="match status" value="1"/>
</dbReference>
<feature type="region of interest" description="Disordered" evidence="2">
    <location>
        <begin position="603"/>
        <end position="634"/>
    </location>
</feature>
<dbReference type="CTD" id="11228"/>
<feature type="region of interest" description="Disordered" evidence="2">
    <location>
        <begin position="549"/>
        <end position="569"/>
    </location>
</feature>
<evidence type="ECO:0000313" key="4">
    <source>
        <dbReference type="Proteomes" id="UP000694843"/>
    </source>
</evidence>
<proteinExistence type="predicted"/>
<dbReference type="PANTHER" id="PTHR15286:SF6">
    <property type="entry name" value="GH01133P"/>
    <property type="match status" value="1"/>
</dbReference>
<feature type="region of interest" description="Disordered" evidence="2">
    <location>
        <begin position="258"/>
        <end position="365"/>
    </location>
</feature>
<keyword evidence="1" id="KW-0175">Coiled coil</keyword>
<dbReference type="Proteomes" id="UP000694843">
    <property type="component" value="Unplaced"/>
</dbReference>
<feature type="compositionally biased region" description="Acidic residues" evidence="2">
    <location>
        <begin position="924"/>
        <end position="933"/>
    </location>
</feature>
<reference evidence="5" key="1">
    <citation type="submission" date="2025-08" db="UniProtKB">
        <authorList>
            <consortium name="RefSeq"/>
        </authorList>
    </citation>
    <scope>IDENTIFICATION</scope>
    <source>
        <tissue evidence="5">Whole organism</tissue>
    </source>
</reference>
<feature type="coiled-coil region" evidence="1">
    <location>
        <begin position="1131"/>
        <end position="1158"/>
    </location>
</feature>
<feature type="coiled-coil region" evidence="1">
    <location>
        <begin position="1064"/>
        <end position="1098"/>
    </location>
</feature>
<feature type="region of interest" description="Disordered" evidence="2">
    <location>
        <begin position="396"/>
        <end position="475"/>
    </location>
</feature>
<dbReference type="PROSITE" id="PS50200">
    <property type="entry name" value="RA"/>
    <property type="match status" value="1"/>
</dbReference>
<feature type="compositionally biased region" description="Polar residues" evidence="2">
    <location>
        <begin position="354"/>
        <end position="365"/>
    </location>
</feature>
<feature type="compositionally biased region" description="Polar residues" evidence="2">
    <location>
        <begin position="816"/>
        <end position="834"/>
    </location>
</feature>
<feature type="compositionally biased region" description="Polar residues" evidence="2">
    <location>
        <begin position="439"/>
        <end position="475"/>
    </location>
</feature>
<dbReference type="InterPro" id="IPR048944">
    <property type="entry name" value="RASSF8_RA"/>
</dbReference>
<feature type="compositionally biased region" description="Basic and acidic residues" evidence="2">
    <location>
        <begin position="872"/>
        <end position="891"/>
    </location>
</feature>
<feature type="compositionally biased region" description="Polar residues" evidence="2">
    <location>
        <begin position="258"/>
        <end position="276"/>
    </location>
</feature>
<gene>
    <name evidence="5" type="primary">LOC108674349</name>
</gene>
<feature type="compositionally biased region" description="Pro residues" evidence="2">
    <location>
        <begin position="554"/>
        <end position="563"/>
    </location>
</feature>
<feature type="compositionally biased region" description="Low complexity" evidence="2">
    <location>
        <begin position="277"/>
        <end position="289"/>
    </location>
</feature>
<dbReference type="InterPro" id="IPR029071">
    <property type="entry name" value="Ubiquitin-like_domsf"/>
</dbReference>
<protein>
    <submittedName>
        <fullName evidence="5">Flocculation protein FLO11 isoform X1</fullName>
    </submittedName>
</protein>
<dbReference type="SMART" id="SM00314">
    <property type="entry name" value="RA"/>
    <property type="match status" value="1"/>
</dbReference>
<dbReference type="AlphaFoldDB" id="A0A8B7NVJ8"/>
<dbReference type="CDD" id="cd16134">
    <property type="entry name" value="RA_RASSF8"/>
    <property type="match status" value="1"/>
</dbReference>
<organism evidence="4 5">
    <name type="scientific">Hyalella azteca</name>
    <name type="common">Amphipod</name>
    <dbReference type="NCBI Taxonomy" id="294128"/>
    <lineage>
        <taxon>Eukaryota</taxon>
        <taxon>Metazoa</taxon>
        <taxon>Ecdysozoa</taxon>
        <taxon>Arthropoda</taxon>
        <taxon>Crustacea</taxon>
        <taxon>Multicrustacea</taxon>
        <taxon>Malacostraca</taxon>
        <taxon>Eumalacostraca</taxon>
        <taxon>Peracarida</taxon>
        <taxon>Amphipoda</taxon>
        <taxon>Senticaudata</taxon>
        <taxon>Talitrida</taxon>
        <taxon>Talitroidea</taxon>
        <taxon>Hyalellidae</taxon>
        <taxon>Hyalella</taxon>
    </lineage>
</organism>
<feature type="compositionally biased region" description="Pro residues" evidence="2">
    <location>
        <begin position="299"/>
        <end position="317"/>
    </location>
</feature>
<feature type="domain" description="Ras-associating" evidence="3">
    <location>
        <begin position="1"/>
        <end position="82"/>
    </location>
</feature>
<feature type="region of interest" description="Disordered" evidence="2">
    <location>
        <begin position="813"/>
        <end position="836"/>
    </location>
</feature>
<dbReference type="RefSeq" id="XP_018017778.1">
    <property type="nucleotide sequence ID" value="XM_018162289.2"/>
</dbReference>
<dbReference type="InterPro" id="IPR033593">
    <property type="entry name" value="N-RASSF"/>
</dbReference>
<feature type="region of interest" description="Disordered" evidence="2">
    <location>
        <begin position="757"/>
        <end position="781"/>
    </location>
</feature>
<feature type="compositionally biased region" description="Low complexity" evidence="2">
    <location>
        <begin position="418"/>
        <end position="433"/>
    </location>
</feature>
<dbReference type="SUPFAM" id="SSF54236">
    <property type="entry name" value="Ubiquitin-like"/>
    <property type="match status" value="1"/>
</dbReference>
<evidence type="ECO:0000256" key="1">
    <source>
        <dbReference type="SAM" id="Coils"/>
    </source>
</evidence>
<evidence type="ECO:0000259" key="3">
    <source>
        <dbReference type="PROSITE" id="PS50200"/>
    </source>
</evidence>
<name>A0A8B7NVJ8_HYAAZ</name>
<accession>A0A8B7NVJ8</accession>
<dbReference type="InterPro" id="IPR048945">
    <property type="entry name" value="RASSF8/10_RA"/>
</dbReference>
<dbReference type="InterPro" id="IPR000159">
    <property type="entry name" value="RA_dom"/>
</dbReference>